<evidence type="ECO:0000313" key="1">
    <source>
        <dbReference type="EMBL" id="KAH7929528.1"/>
    </source>
</evidence>
<evidence type="ECO:0000313" key="2">
    <source>
        <dbReference type="Proteomes" id="UP000790709"/>
    </source>
</evidence>
<dbReference type="Proteomes" id="UP000790709">
    <property type="component" value="Unassembled WGS sequence"/>
</dbReference>
<comment type="caution">
    <text evidence="1">The sequence shown here is derived from an EMBL/GenBank/DDBJ whole genome shotgun (WGS) entry which is preliminary data.</text>
</comment>
<reference evidence="1" key="1">
    <citation type="journal article" date="2021" name="New Phytol.">
        <title>Evolutionary innovations through gain and loss of genes in the ectomycorrhizal Boletales.</title>
        <authorList>
            <person name="Wu G."/>
            <person name="Miyauchi S."/>
            <person name="Morin E."/>
            <person name="Kuo A."/>
            <person name="Drula E."/>
            <person name="Varga T."/>
            <person name="Kohler A."/>
            <person name="Feng B."/>
            <person name="Cao Y."/>
            <person name="Lipzen A."/>
            <person name="Daum C."/>
            <person name="Hundley H."/>
            <person name="Pangilinan J."/>
            <person name="Johnson J."/>
            <person name="Barry K."/>
            <person name="LaButti K."/>
            <person name="Ng V."/>
            <person name="Ahrendt S."/>
            <person name="Min B."/>
            <person name="Choi I.G."/>
            <person name="Park H."/>
            <person name="Plett J.M."/>
            <person name="Magnuson J."/>
            <person name="Spatafora J.W."/>
            <person name="Nagy L.G."/>
            <person name="Henrissat B."/>
            <person name="Grigoriev I.V."/>
            <person name="Yang Z.L."/>
            <person name="Xu J."/>
            <person name="Martin F.M."/>
        </authorList>
    </citation>
    <scope>NUCLEOTIDE SEQUENCE</scope>
    <source>
        <strain evidence="1">KUC20120723A-06</strain>
    </source>
</reference>
<sequence length="690" mass="72760">MPLVVRATTTDIISSIETLSGTGSGTSAGATSTSAHSTVTSTASSHPITTTSASSTPHTTSTTSKHQTSALPTVSSASSSGLSGGTIAGIIIAAGLGVGLVVGLAVFCFLRRRKQAQGRGRFSKLDRSMRTSTIEELDDFRSSSRGLIAPVYVRERERGYGHVQHPSFSAEPLLVPIPVPRSTTTPTFPSGSTSVLHIRSPSTPLSPEVPEVMVGGDGLLGLSYEDQGRVDPYTRIGTILTVASPDPSQRTVALPPADGTTLSPVVIAQDSPSRPMSAVSQYSQASAHHGFDLGMTAPPVPPLPSNLQALSSISDASVPQPQPTSMKTRPTVLAQLLKARAEAGGAPLQRPEGEESQTRNGRERSNTFASISAFSPDEEENQARSLAEAEWKAGQEERQRLRIRTGGNQRGVEEVRMAYSDDEDSEPGSPDSMYSQLSATTTVQEHFAYLDLSSTFSEGGSGNMARRRSSKRKSFRRRQAMSPVPEVPDIPPSAFLVPTPLPSLSSPQPHSIDLPLLSSTAFGKTRTSVADSAKSSTSNSNSNSNYSSSASSRYPSLASKSSSGLHQQYASEPAVPNWRNVPGGLDALKNLQVPPMHNPHSPSPPATPRSPPSAGPRSPGPLGPRSLPLVPPRRQTSPMTHPDALKPGASSPRSQAHLRSHDQRAHSVPEVDRPKEGLEQGGIASIDITL</sequence>
<protein>
    <submittedName>
        <fullName evidence="1">Uncharacterized protein</fullName>
    </submittedName>
</protein>
<accession>A0ACB8BY01</accession>
<gene>
    <name evidence="1" type="ORF">BV22DRAFT_1029373</name>
</gene>
<dbReference type="EMBL" id="MU266340">
    <property type="protein sequence ID" value="KAH7929528.1"/>
    <property type="molecule type" value="Genomic_DNA"/>
</dbReference>
<name>A0ACB8BY01_9AGAM</name>
<proteinExistence type="predicted"/>
<organism evidence="1 2">
    <name type="scientific">Leucogyrophana mollusca</name>
    <dbReference type="NCBI Taxonomy" id="85980"/>
    <lineage>
        <taxon>Eukaryota</taxon>
        <taxon>Fungi</taxon>
        <taxon>Dikarya</taxon>
        <taxon>Basidiomycota</taxon>
        <taxon>Agaricomycotina</taxon>
        <taxon>Agaricomycetes</taxon>
        <taxon>Agaricomycetidae</taxon>
        <taxon>Boletales</taxon>
        <taxon>Boletales incertae sedis</taxon>
        <taxon>Leucogyrophana</taxon>
    </lineage>
</organism>
<keyword evidence="2" id="KW-1185">Reference proteome</keyword>